<evidence type="ECO:0000313" key="7">
    <source>
        <dbReference type="EMBL" id="EFK97548.1"/>
    </source>
</evidence>
<reference evidence="7" key="2">
    <citation type="journal article" date="2011" name="Microb. Ecol.">
        <title>Taxonomic and Functional Metagenomic Profiling of the Microbial Community in the Anoxic Sediment of a Sub-saline Shallow Lake (Laguna de Carrizo, Central Spain).</title>
        <authorList>
            <person name="Ferrer M."/>
            <person name="Guazzaroni M.E."/>
            <person name="Richter M."/>
            <person name="Garcia-Salamanca A."/>
            <person name="Yarza P."/>
            <person name="Suarez-Suarez A."/>
            <person name="Solano J."/>
            <person name="Alcaide M."/>
            <person name="van Dillewijn P."/>
            <person name="Molina-Henares M.A."/>
            <person name="Lopez-Cortes N."/>
            <person name="Al-Ramahi Y."/>
            <person name="Guerrero C."/>
            <person name="Acosta A."/>
            <person name="de Eugenio L.I."/>
            <person name="Martinez V."/>
            <person name="Marques S."/>
            <person name="Rojo F."/>
            <person name="Santero E."/>
            <person name="Genilloud O."/>
            <person name="Perez-Perez J."/>
            <person name="Rossello-Mora R."/>
            <person name="Ramos J.L."/>
        </authorList>
    </citation>
    <scope>NUCLEOTIDE SEQUENCE</scope>
</reference>
<dbReference type="PANTHER" id="PTHR30629:SF9">
    <property type="entry name" value="PROTEIN INTB-RELATED"/>
    <property type="match status" value="1"/>
</dbReference>
<evidence type="ECO:0000256" key="5">
    <source>
        <dbReference type="ARBA" id="ARBA00023296"/>
    </source>
</evidence>
<evidence type="ECO:0000256" key="3">
    <source>
        <dbReference type="ARBA" id="ARBA00023172"/>
    </source>
</evidence>
<keyword evidence="3" id="KW-0233">DNA recombination</keyword>
<evidence type="ECO:0000256" key="2">
    <source>
        <dbReference type="ARBA" id="ARBA00022908"/>
    </source>
</evidence>
<dbReference type="InterPro" id="IPR013762">
    <property type="entry name" value="Integrase-like_cat_sf"/>
</dbReference>
<dbReference type="EMBL" id="ADZX01000134">
    <property type="protein sequence ID" value="EFK97548.1"/>
    <property type="molecule type" value="Genomic_DNA"/>
</dbReference>
<dbReference type="GO" id="GO:0015074">
    <property type="term" value="P:DNA integration"/>
    <property type="evidence" value="ECO:0007669"/>
    <property type="project" value="UniProtKB-KW"/>
</dbReference>
<feature type="non-terminal residue" evidence="7">
    <location>
        <position position="1"/>
    </location>
</feature>
<dbReference type="GO" id="GO:0075713">
    <property type="term" value="P:establishment of integrated proviral latency"/>
    <property type="evidence" value="ECO:0007669"/>
    <property type="project" value="UniProtKB-KW"/>
</dbReference>
<dbReference type="PROSITE" id="PS51898">
    <property type="entry name" value="TYR_RECOMBINASE"/>
    <property type="match status" value="1"/>
</dbReference>
<feature type="domain" description="Tyr recombinase" evidence="6">
    <location>
        <begin position="1"/>
        <end position="168"/>
    </location>
</feature>
<dbReference type="GO" id="GO:0003677">
    <property type="term" value="F:DNA binding"/>
    <property type="evidence" value="ECO:0007669"/>
    <property type="project" value="InterPro"/>
</dbReference>
<dbReference type="PANTHER" id="PTHR30629">
    <property type="entry name" value="PROPHAGE INTEGRASE"/>
    <property type="match status" value="1"/>
</dbReference>
<dbReference type="InterPro" id="IPR050808">
    <property type="entry name" value="Phage_Integrase"/>
</dbReference>
<dbReference type="AlphaFoldDB" id="D9PFW9"/>
<evidence type="ECO:0000256" key="1">
    <source>
        <dbReference type="ARBA" id="ARBA00008857"/>
    </source>
</evidence>
<keyword evidence="5" id="KW-1160">Virus entry into host cell</keyword>
<evidence type="ECO:0000259" key="6">
    <source>
        <dbReference type="PROSITE" id="PS51898"/>
    </source>
</evidence>
<dbReference type="InterPro" id="IPR011010">
    <property type="entry name" value="DNA_brk_join_enz"/>
</dbReference>
<dbReference type="Gene3D" id="1.10.443.10">
    <property type="entry name" value="Intergrase catalytic core"/>
    <property type="match status" value="1"/>
</dbReference>
<dbReference type="GO" id="GO:0046718">
    <property type="term" value="P:symbiont entry into host cell"/>
    <property type="evidence" value="ECO:0007669"/>
    <property type="project" value="UniProtKB-KW"/>
</dbReference>
<comment type="similarity">
    <text evidence="1">Belongs to the 'phage' integrase family.</text>
</comment>
<evidence type="ECO:0000256" key="4">
    <source>
        <dbReference type="ARBA" id="ARBA00023195"/>
    </source>
</evidence>
<dbReference type="InterPro" id="IPR002104">
    <property type="entry name" value="Integrase_catalytic"/>
</dbReference>
<dbReference type="GO" id="GO:0044826">
    <property type="term" value="P:viral genome integration into host DNA"/>
    <property type="evidence" value="ECO:0007669"/>
    <property type="project" value="UniProtKB-KW"/>
</dbReference>
<organism evidence="7">
    <name type="scientific">sediment metagenome</name>
    <dbReference type="NCBI Taxonomy" id="749907"/>
    <lineage>
        <taxon>unclassified sequences</taxon>
        <taxon>metagenomes</taxon>
        <taxon>ecological metagenomes</taxon>
    </lineage>
</organism>
<gene>
    <name evidence="7" type="ORF">LDC_0414</name>
</gene>
<protein>
    <submittedName>
        <fullName evidence="7">Phage integrase family protein</fullName>
    </submittedName>
</protein>
<keyword evidence="4" id="KW-1179">Viral genome integration</keyword>
<dbReference type="Pfam" id="PF00589">
    <property type="entry name" value="Phage_integrase"/>
    <property type="match status" value="1"/>
</dbReference>
<accession>D9PFW9</accession>
<proteinExistence type="inferred from homology"/>
<name>D9PFW9_9ZZZZ</name>
<comment type="caution">
    <text evidence="7">The sequence shown here is derived from an EMBL/GenBank/DDBJ whole genome shotgun (WGS) entry which is preliminary data.</text>
</comment>
<keyword evidence="2" id="KW-0229">DNA integration</keyword>
<reference evidence="7" key="1">
    <citation type="submission" date="2010-07" db="EMBL/GenBank/DDBJ databases">
        <authorList>
            <consortium name="CONSOLIDER consortium CSD2007-00005"/>
            <person name="Guazzaroni M.-E."/>
            <person name="Richter M."/>
            <person name="Garcia-Salamanca A."/>
            <person name="Yarza P."/>
            <person name="Ferrer M."/>
        </authorList>
    </citation>
    <scope>NUCLEOTIDE SEQUENCE</scope>
</reference>
<dbReference type="SUPFAM" id="SSF56349">
    <property type="entry name" value="DNA breaking-rejoining enzymes"/>
    <property type="match status" value="1"/>
</dbReference>
<dbReference type="GO" id="GO:0006310">
    <property type="term" value="P:DNA recombination"/>
    <property type="evidence" value="ECO:0007669"/>
    <property type="project" value="UniProtKB-KW"/>
</dbReference>
<dbReference type="CDD" id="cd00801">
    <property type="entry name" value="INT_P4_C"/>
    <property type="match status" value="1"/>
</dbReference>
<sequence length="192" mass="21545">AELLRAMDGFSGTFTVKCALLLSPLFFVRPGEIRKAKWAEIDLDRAEWRYISTKRGINHLVPLATQAVATLRELHHLTGGREYVFPGARDPKKPMSDAAINAALRRMGYDTKTEMTGHGFRAMARTILAEELRIAPEVIEHQLAHTVSDALGTAYNRTKFIDDRVAMMQAWANYLDKLKAGTDVLTFRQEAA</sequence>